<proteinExistence type="predicted"/>
<keyword evidence="1" id="KW-0456">Lyase</keyword>
<accession>A0A942E1Z3</accession>
<dbReference type="AlphaFoldDB" id="A0A942E1Z3"/>
<dbReference type="Pfam" id="PF13772">
    <property type="entry name" value="AIG2_2"/>
    <property type="match status" value="1"/>
</dbReference>
<evidence type="ECO:0000256" key="2">
    <source>
        <dbReference type="PIRSR" id="PIRSR617939-1"/>
    </source>
</evidence>
<dbReference type="GO" id="GO:0003839">
    <property type="term" value="F:gamma-glutamylcyclotransferase activity"/>
    <property type="evidence" value="ECO:0007669"/>
    <property type="project" value="InterPro"/>
</dbReference>
<evidence type="ECO:0000256" key="1">
    <source>
        <dbReference type="ARBA" id="ARBA00023239"/>
    </source>
</evidence>
<dbReference type="InterPro" id="IPR036568">
    <property type="entry name" value="GGCT-like_sf"/>
</dbReference>
<dbReference type="RefSeq" id="WP_188257494.1">
    <property type="nucleotide sequence ID" value="NZ_JABVCF010000017.1"/>
</dbReference>
<evidence type="ECO:0000256" key="3">
    <source>
        <dbReference type="PIRSR" id="PIRSR617939-2"/>
    </source>
</evidence>
<feature type="binding site" evidence="3">
    <location>
        <position position="124"/>
    </location>
    <ligand>
        <name>substrate</name>
    </ligand>
</feature>
<evidence type="ECO:0000313" key="5">
    <source>
        <dbReference type="Proteomes" id="UP000680348"/>
    </source>
</evidence>
<dbReference type="EMBL" id="JAGWCR010000017">
    <property type="protein sequence ID" value="MBS3651946.1"/>
    <property type="molecule type" value="Genomic_DNA"/>
</dbReference>
<dbReference type="PANTHER" id="PTHR12935:SF0">
    <property type="entry name" value="GAMMA-GLUTAMYLCYCLOTRANSFERASE"/>
    <property type="match status" value="1"/>
</dbReference>
<dbReference type="PANTHER" id="PTHR12935">
    <property type="entry name" value="GAMMA-GLUTAMYLCYCLOTRANSFERASE"/>
    <property type="match status" value="1"/>
</dbReference>
<organism evidence="4 5">
    <name type="scientific">Pseudaminobacter soli</name>
    <name type="common">ex Zhang et al. 2022</name>
    <dbReference type="NCBI Taxonomy" id="2831468"/>
    <lineage>
        <taxon>Bacteria</taxon>
        <taxon>Pseudomonadati</taxon>
        <taxon>Pseudomonadota</taxon>
        <taxon>Alphaproteobacteria</taxon>
        <taxon>Hyphomicrobiales</taxon>
        <taxon>Phyllobacteriaceae</taxon>
        <taxon>Pseudaminobacter</taxon>
    </lineage>
</organism>
<dbReference type="CDD" id="cd06661">
    <property type="entry name" value="GGCT_like"/>
    <property type="match status" value="1"/>
</dbReference>
<feature type="active site" description="Proton acceptor" evidence="2">
    <location>
        <position position="81"/>
    </location>
</feature>
<feature type="binding site" evidence="3">
    <location>
        <begin position="6"/>
        <end position="11"/>
    </location>
    <ligand>
        <name>substrate</name>
    </ligand>
</feature>
<gene>
    <name evidence="4" type="ORF">KEU06_25400</name>
</gene>
<reference evidence="4" key="1">
    <citation type="submission" date="2021-04" db="EMBL/GenBank/DDBJ databases">
        <title>Pseudaminobacter soli sp. nov., isolated from paddy soil contaminated by heavy metals.</title>
        <authorList>
            <person name="Zhang K."/>
        </authorList>
    </citation>
    <scope>NUCLEOTIDE SEQUENCE</scope>
    <source>
        <strain evidence="4">19-2017</strain>
    </source>
</reference>
<dbReference type="Gene3D" id="3.10.490.10">
    <property type="entry name" value="Gamma-glutamyl cyclotransferase-like"/>
    <property type="match status" value="1"/>
</dbReference>
<name>A0A942E1Z3_9HYPH</name>
<keyword evidence="5" id="KW-1185">Reference proteome</keyword>
<evidence type="ECO:0000313" key="4">
    <source>
        <dbReference type="EMBL" id="MBS3651946.1"/>
    </source>
</evidence>
<dbReference type="Proteomes" id="UP000680348">
    <property type="component" value="Unassembled WGS sequence"/>
</dbReference>
<comment type="caution">
    <text evidence="4">The sequence shown here is derived from an EMBL/GenBank/DDBJ whole genome shotgun (WGS) entry which is preliminary data.</text>
</comment>
<dbReference type="InterPro" id="IPR013024">
    <property type="entry name" value="GGCT-like"/>
</dbReference>
<dbReference type="InterPro" id="IPR017939">
    <property type="entry name" value="G-Glutamylcylcotransferase"/>
</dbReference>
<protein>
    <submittedName>
        <fullName evidence="4">Gamma-glutamylcyclotransferase</fullName>
    </submittedName>
</protein>
<dbReference type="SUPFAM" id="SSF110857">
    <property type="entry name" value="Gamma-glutamyl cyclotransferase-like"/>
    <property type="match status" value="1"/>
</dbReference>
<sequence length="198" mass="22074">MTSFLYFGYGSNMLTARLKARCESTTPVCVASAEGYRLTFAKPSNDGSGKGHLAKAHKRVRQAGVLFEIDMAERGQLDDAEGVGAGYYREDAFPVRRHDTKEIVHAAVYLAQEPDLTRVPYDWYLALIVAGAREHHFDRRRMRELLASKWQPHTKSPWGNRNEALGLLQAAGVGDDLAAYFTAQADIAKPRPRRVIAP</sequence>